<protein>
    <submittedName>
        <fullName evidence="1">Uncharacterized protein</fullName>
    </submittedName>
</protein>
<dbReference type="EMBL" id="JAJSOF020000021">
    <property type="protein sequence ID" value="KAJ4437308.1"/>
    <property type="molecule type" value="Genomic_DNA"/>
</dbReference>
<evidence type="ECO:0000313" key="2">
    <source>
        <dbReference type="Proteomes" id="UP001148838"/>
    </source>
</evidence>
<reference evidence="1 2" key="1">
    <citation type="journal article" date="2022" name="Allergy">
        <title>Genome assembly and annotation of Periplaneta americana reveal a comprehensive cockroach allergen profile.</title>
        <authorList>
            <person name="Wang L."/>
            <person name="Xiong Q."/>
            <person name="Saelim N."/>
            <person name="Wang L."/>
            <person name="Nong W."/>
            <person name="Wan A.T."/>
            <person name="Shi M."/>
            <person name="Liu X."/>
            <person name="Cao Q."/>
            <person name="Hui J.H.L."/>
            <person name="Sookrung N."/>
            <person name="Leung T.F."/>
            <person name="Tungtrongchitr A."/>
            <person name="Tsui S.K.W."/>
        </authorList>
    </citation>
    <scope>NUCLEOTIDE SEQUENCE [LARGE SCALE GENOMIC DNA]</scope>
    <source>
        <strain evidence="1">PWHHKU_190912</strain>
    </source>
</reference>
<organism evidence="1 2">
    <name type="scientific">Periplaneta americana</name>
    <name type="common">American cockroach</name>
    <name type="synonym">Blatta americana</name>
    <dbReference type="NCBI Taxonomy" id="6978"/>
    <lineage>
        <taxon>Eukaryota</taxon>
        <taxon>Metazoa</taxon>
        <taxon>Ecdysozoa</taxon>
        <taxon>Arthropoda</taxon>
        <taxon>Hexapoda</taxon>
        <taxon>Insecta</taxon>
        <taxon>Pterygota</taxon>
        <taxon>Neoptera</taxon>
        <taxon>Polyneoptera</taxon>
        <taxon>Dictyoptera</taxon>
        <taxon>Blattodea</taxon>
        <taxon>Blattoidea</taxon>
        <taxon>Blattidae</taxon>
        <taxon>Blattinae</taxon>
        <taxon>Periplaneta</taxon>
    </lineage>
</organism>
<proteinExistence type="predicted"/>
<dbReference type="Proteomes" id="UP001148838">
    <property type="component" value="Unassembled WGS sequence"/>
</dbReference>
<name>A0ABQ8SSZ2_PERAM</name>
<keyword evidence="2" id="KW-1185">Reference proteome</keyword>
<comment type="caution">
    <text evidence="1">The sequence shown here is derived from an EMBL/GenBank/DDBJ whole genome shotgun (WGS) entry which is preliminary data.</text>
</comment>
<gene>
    <name evidence="1" type="ORF">ANN_17446</name>
</gene>
<accession>A0ABQ8SSZ2</accession>
<evidence type="ECO:0000313" key="1">
    <source>
        <dbReference type="EMBL" id="KAJ4437308.1"/>
    </source>
</evidence>
<sequence length="99" mass="11170">MAVLCEGGNEPPGSLKAISHLNAINLARDRTRNLGHRRPALYQLANHVDFTVDVSYFVKRNWVGYSEVLASTSKRSLLLMLEIRLSETRSLEEVEEEGE</sequence>